<comment type="catalytic activity">
    <reaction evidence="7">
        <text>phosphoethanolamine + S-adenosyl-L-methionine = N-methylethanolamine phosphate + S-adenosyl-L-homocysteine + H(+)</text>
        <dbReference type="Rhea" id="RHEA:20365"/>
        <dbReference type="ChEBI" id="CHEBI:15378"/>
        <dbReference type="ChEBI" id="CHEBI:57781"/>
        <dbReference type="ChEBI" id="CHEBI:57856"/>
        <dbReference type="ChEBI" id="CHEBI:58190"/>
        <dbReference type="ChEBI" id="CHEBI:59789"/>
        <dbReference type="EC" id="2.1.1.103"/>
    </reaction>
    <physiologicalReaction direction="left-to-right" evidence="7">
        <dbReference type="Rhea" id="RHEA:20366"/>
    </physiologicalReaction>
</comment>
<evidence type="ECO:0000259" key="9">
    <source>
        <dbReference type="Pfam" id="PF13649"/>
    </source>
</evidence>
<evidence type="ECO:0000256" key="3">
    <source>
        <dbReference type="ARBA" id="ARBA00022603"/>
    </source>
</evidence>
<name>A0A8H3G259_9LECA</name>
<organism evidence="10 11">
    <name type="scientific">Heterodermia speciosa</name>
    <dbReference type="NCBI Taxonomy" id="116794"/>
    <lineage>
        <taxon>Eukaryota</taxon>
        <taxon>Fungi</taxon>
        <taxon>Dikarya</taxon>
        <taxon>Ascomycota</taxon>
        <taxon>Pezizomycotina</taxon>
        <taxon>Lecanoromycetes</taxon>
        <taxon>OSLEUM clade</taxon>
        <taxon>Lecanoromycetidae</taxon>
        <taxon>Caliciales</taxon>
        <taxon>Physciaceae</taxon>
        <taxon>Heterodermia</taxon>
    </lineage>
</organism>
<keyword evidence="4" id="KW-0808">Transferase</keyword>
<dbReference type="SUPFAM" id="SSF53335">
    <property type="entry name" value="S-adenosyl-L-methionine-dependent methyltransferases"/>
    <property type="match status" value="1"/>
</dbReference>
<evidence type="ECO:0000256" key="4">
    <source>
        <dbReference type="ARBA" id="ARBA00022679"/>
    </source>
</evidence>
<keyword evidence="11" id="KW-1185">Reference proteome</keyword>
<evidence type="ECO:0000256" key="7">
    <source>
        <dbReference type="ARBA" id="ARBA00047622"/>
    </source>
</evidence>
<dbReference type="InterPro" id="IPR041698">
    <property type="entry name" value="Methyltransf_25"/>
</dbReference>
<proteinExistence type="predicted"/>
<evidence type="ECO:0000256" key="6">
    <source>
        <dbReference type="ARBA" id="ARBA00047619"/>
    </source>
</evidence>
<dbReference type="EMBL" id="CAJPDS010000093">
    <property type="protein sequence ID" value="CAF9936656.1"/>
    <property type="molecule type" value="Genomic_DNA"/>
</dbReference>
<sequence length="231" mass="25557">MANIISSDGNAVPTLDFYDSVAAEYESAYGHSAGLLTFIQKSLSMFKPTSKILDVGCGTGAPVATTMAREGHKITGIDITPSMIELSRAAVPDGDFEVADMLEYEPKEQMDVVLNILSLFSLSRQELEVMAHKWAKWVVADGFLCIGTIAADFCNPAKEFMTEDELSAEGLRFQFMGTTVELTLMTKEGWRVILERAGFDVIHTEEHLFVPPPEAKSDNEVQYFIMARKNK</sequence>
<dbReference type="Proteomes" id="UP000664521">
    <property type="component" value="Unassembled WGS sequence"/>
</dbReference>
<evidence type="ECO:0000313" key="11">
    <source>
        <dbReference type="Proteomes" id="UP000664521"/>
    </source>
</evidence>
<evidence type="ECO:0000313" key="10">
    <source>
        <dbReference type="EMBL" id="CAF9936656.1"/>
    </source>
</evidence>
<dbReference type="EC" id="2.1.1.103" evidence="5"/>
<dbReference type="PANTHER" id="PTHR44307">
    <property type="entry name" value="PHOSPHOETHANOLAMINE METHYLTRANSFERASE"/>
    <property type="match status" value="1"/>
</dbReference>
<dbReference type="OrthoDB" id="540004at2759"/>
<comment type="pathway">
    <text evidence="1">Phospholipid metabolism; phosphatidylcholine biosynthesis.</text>
</comment>
<comment type="catalytic activity">
    <reaction evidence="8">
        <text>N-methylethanolamine phosphate + S-adenosyl-L-methionine = N,N-dimethylethanolamine phosphate + S-adenosyl-L-homocysteine + H(+)</text>
        <dbReference type="Rhea" id="RHEA:25321"/>
        <dbReference type="ChEBI" id="CHEBI:15378"/>
        <dbReference type="ChEBI" id="CHEBI:57781"/>
        <dbReference type="ChEBI" id="CHEBI:57856"/>
        <dbReference type="ChEBI" id="CHEBI:58641"/>
        <dbReference type="ChEBI" id="CHEBI:59789"/>
        <dbReference type="EC" id="2.1.1.103"/>
    </reaction>
    <physiologicalReaction direction="left-to-right" evidence="8">
        <dbReference type="Rhea" id="RHEA:25322"/>
    </physiologicalReaction>
</comment>
<dbReference type="PANTHER" id="PTHR44307:SF2">
    <property type="entry name" value="PHOSPHOETHANOLAMINE METHYLTRANSFERASE ISOFORM X1"/>
    <property type="match status" value="1"/>
</dbReference>
<gene>
    <name evidence="10" type="ORF">HETSPECPRED_010409</name>
</gene>
<protein>
    <recommendedName>
        <fullName evidence="5">phosphoethanolamine N-methyltransferase</fullName>
        <ecNumber evidence="5">2.1.1.103</ecNumber>
    </recommendedName>
</protein>
<dbReference type="Gene3D" id="3.40.50.150">
    <property type="entry name" value="Vaccinia Virus protein VP39"/>
    <property type="match status" value="1"/>
</dbReference>
<evidence type="ECO:0000256" key="8">
    <source>
        <dbReference type="ARBA" id="ARBA00047841"/>
    </source>
</evidence>
<accession>A0A8H3G259</accession>
<dbReference type="CDD" id="cd02440">
    <property type="entry name" value="AdoMet_MTases"/>
    <property type="match status" value="1"/>
</dbReference>
<dbReference type="GO" id="GO:0000234">
    <property type="term" value="F:phosphoethanolamine N-methyltransferase activity"/>
    <property type="evidence" value="ECO:0007669"/>
    <property type="project" value="UniProtKB-EC"/>
</dbReference>
<dbReference type="InterPro" id="IPR029063">
    <property type="entry name" value="SAM-dependent_MTases_sf"/>
</dbReference>
<keyword evidence="3" id="KW-0489">Methyltransferase</keyword>
<evidence type="ECO:0000256" key="1">
    <source>
        <dbReference type="ARBA" id="ARBA00004969"/>
    </source>
</evidence>
<evidence type="ECO:0000256" key="5">
    <source>
        <dbReference type="ARBA" id="ARBA00035674"/>
    </source>
</evidence>
<dbReference type="AlphaFoldDB" id="A0A8H3G259"/>
<comment type="caution">
    <text evidence="10">The sequence shown here is derived from an EMBL/GenBank/DDBJ whole genome shotgun (WGS) entry which is preliminary data.</text>
</comment>
<dbReference type="Pfam" id="PF13649">
    <property type="entry name" value="Methyltransf_25"/>
    <property type="match status" value="1"/>
</dbReference>
<reference evidence="10" key="1">
    <citation type="submission" date="2021-03" db="EMBL/GenBank/DDBJ databases">
        <authorList>
            <person name="Tagirdzhanova G."/>
        </authorList>
    </citation>
    <scope>NUCLEOTIDE SEQUENCE</scope>
</reference>
<comment type="catalytic activity">
    <reaction evidence="6">
        <text>N,N-dimethylethanolamine phosphate + S-adenosyl-L-methionine = phosphocholine + S-adenosyl-L-homocysteine + H(+)</text>
        <dbReference type="Rhea" id="RHEA:25325"/>
        <dbReference type="ChEBI" id="CHEBI:15378"/>
        <dbReference type="ChEBI" id="CHEBI:57856"/>
        <dbReference type="ChEBI" id="CHEBI:58641"/>
        <dbReference type="ChEBI" id="CHEBI:59789"/>
        <dbReference type="ChEBI" id="CHEBI:295975"/>
        <dbReference type="EC" id="2.1.1.103"/>
    </reaction>
    <physiologicalReaction direction="left-to-right" evidence="6">
        <dbReference type="Rhea" id="RHEA:25326"/>
    </physiologicalReaction>
</comment>
<comment type="pathway">
    <text evidence="2">Lipid metabolism.</text>
</comment>
<evidence type="ECO:0000256" key="2">
    <source>
        <dbReference type="ARBA" id="ARBA00005189"/>
    </source>
</evidence>
<dbReference type="GO" id="GO:0032259">
    <property type="term" value="P:methylation"/>
    <property type="evidence" value="ECO:0007669"/>
    <property type="project" value="UniProtKB-KW"/>
</dbReference>
<feature type="domain" description="Methyltransferase" evidence="9">
    <location>
        <begin position="52"/>
        <end position="142"/>
    </location>
</feature>